<reference evidence="4 5" key="1">
    <citation type="submission" date="2024-02" db="EMBL/GenBank/DDBJ databases">
        <title>Complete sequences of two Paenibacillus sp. strains and one Lysinibacillus strain isolated from the environment on STAA medium highlight biotechnological potential.</title>
        <authorList>
            <person name="Attere S.A."/>
            <person name="Piche L.C."/>
            <person name="Intertaglia L."/>
            <person name="Lami R."/>
            <person name="Charette S.J."/>
            <person name="Vincent A.T."/>
        </authorList>
    </citation>
    <scope>NUCLEOTIDE SEQUENCE [LARGE SCALE GENOMIC DNA]</scope>
    <source>
        <strain evidence="4 5">Y5S-7</strain>
    </source>
</reference>
<feature type="compositionally biased region" description="Low complexity" evidence="2">
    <location>
        <begin position="1513"/>
        <end position="1528"/>
    </location>
</feature>
<dbReference type="InterPro" id="IPR001119">
    <property type="entry name" value="SLH_dom"/>
</dbReference>
<dbReference type="GeneID" id="93475195"/>
<accession>A0ABD8AWG1</accession>
<dbReference type="EMBL" id="CP145892">
    <property type="protein sequence ID" value="WWP21917.1"/>
    <property type="molecule type" value="Genomic_DNA"/>
</dbReference>
<dbReference type="Proteomes" id="UP001364764">
    <property type="component" value="Chromosome"/>
</dbReference>
<feature type="compositionally biased region" description="Polar residues" evidence="2">
    <location>
        <begin position="50"/>
        <end position="60"/>
    </location>
</feature>
<gene>
    <name evidence="4" type="ORF">V6668_06980</name>
</gene>
<dbReference type="Gene3D" id="3.60.21.10">
    <property type="match status" value="1"/>
</dbReference>
<name>A0ABD8AWG1_PAEAM</name>
<evidence type="ECO:0000313" key="5">
    <source>
        <dbReference type="Proteomes" id="UP001364764"/>
    </source>
</evidence>
<dbReference type="Gene3D" id="3.90.780.10">
    <property type="entry name" value="5'-Nucleotidase, C-terminal domain"/>
    <property type="match status" value="1"/>
</dbReference>
<dbReference type="Pfam" id="PF03372">
    <property type="entry name" value="Exo_endo_phos"/>
    <property type="match status" value="1"/>
</dbReference>
<feature type="region of interest" description="Disordered" evidence="2">
    <location>
        <begin position="1459"/>
        <end position="1540"/>
    </location>
</feature>
<dbReference type="PANTHER" id="PTHR42834">
    <property type="entry name" value="ENDONUCLEASE/EXONUCLEASE/PHOSPHATASE FAMILY PROTEIN (AFU_ORTHOLOGUE AFUA_3G09210)"/>
    <property type="match status" value="1"/>
</dbReference>
<feature type="domain" description="SLH" evidence="3">
    <location>
        <begin position="1537"/>
        <end position="1600"/>
    </location>
</feature>
<dbReference type="InterPro" id="IPR004843">
    <property type="entry name" value="Calcineurin-like_PHP"/>
</dbReference>
<dbReference type="PRINTS" id="PR01607">
    <property type="entry name" value="APYRASEFAMLY"/>
</dbReference>
<organism evidence="4 5">
    <name type="scientific">Paenibacillus amylolyticus</name>
    <dbReference type="NCBI Taxonomy" id="1451"/>
    <lineage>
        <taxon>Bacteria</taxon>
        <taxon>Bacillati</taxon>
        <taxon>Bacillota</taxon>
        <taxon>Bacilli</taxon>
        <taxon>Bacillales</taxon>
        <taxon>Paenibacillaceae</taxon>
        <taxon>Paenibacillus</taxon>
    </lineage>
</organism>
<dbReference type="InterPro" id="IPR008334">
    <property type="entry name" value="5'-Nucleotdase_C"/>
</dbReference>
<feature type="region of interest" description="Disordered" evidence="2">
    <location>
        <begin position="37"/>
        <end position="97"/>
    </location>
</feature>
<keyword evidence="1" id="KW-0732">Signal</keyword>
<evidence type="ECO:0000256" key="2">
    <source>
        <dbReference type="SAM" id="MobiDB-lite"/>
    </source>
</evidence>
<dbReference type="Pfam" id="PF02872">
    <property type="entry name" value="5_nucleotid_C"/>
    <property type="match status" value="1"/>
</dbReference>
<dbReference type="CDD" id="cd04486">
    <property type="entry name" value="YhcR_OBF_like"/>
    <property type="match status" value="1"/>
</dbReference>
<evidence type="ECO:0000313" key="4">
    <source>
        <dbReference type="EMBL" id="WWP21917.1"/>
    </source>
</evidence>
<dbReference type="CDD" id="cd10283">
    <property type="entry name" value="MnuA_DNase1-like"/>
    <property type="match status" value="1"/>
</dbReference>
<dbReference type="SUPFAM" id="SSF56300">
    <property type="entry name" value="Metallo-dependent phosphatases"/>
    <property type="match status" value="1"/>
</dbReference>
<dbReference type="PROSITE" id="PS00785">
    <property type="entry name" value="5_NUCLEOTIDASE_1"/>
    <property type="match status" value="1"/>
</dbReference>
<dbReference type="PANTHER" id="PTHR42834:SF1">
    <property type="entry name" value="ENDONUCLEASE_EXONUCLEASE_PHOSPHATASE FAMILY PROTEIN (AFU_ORTHOLOGUE AFUA_3G09210)"/>
    <property type="match status" value="1"/>
</dbReference>
<dbReference type="InterPro" id="IPR036907">
    <property type="entry name" value="5'-Nucleotdase_C_sf"/>
</dbReference>
<dbReference type="Pfam" id="PF00395">
    <property type="entry name" value="SLH"/>
    <property type="match status" value="3"/>
</dbReference>
<feature type="compositionally biased region" description="Acidic residues" evidence="2">
    <location>
        <begin position="62"/>
        <end position="97"/>
    </location>
</feature>
<dbReference type="SUPFAM" id="SSF56219">
    <property type="entry name" value="DNase I-like"/>
    <property type="match status" value="1"/>
</dbReference>
<evidence type="ECO:0000259" key="3">
    <source>
        <dbReference type="PROSITE" id="PS51272"/>
    </source>
</evidence>
<dbReference type="InterPro" id="IPR006179">
    <property type="entry name" value="5_nucleotidase/apyrase"/>
</dbReference>
<proteinExistence type="predicted"/>
<sequence length="1718" mass="184362">MNNKQVKRWAQGFLVFVLVVTGAAPIGGLSSTAYADEESVVAEEQHTSDQETSIPNTVPTEESPDLEGTESPTNEDGDFDGTESEEPVETDNSEVQEADETGIISIADARVLAPNTNVAVSGVVTYSELSGEFTNYYIQDEEAGIVVRAKNQVDVGDRIEVYGPITHYSGLVQIEKDKSGFSEGYMKVTEQNITLPEPKNMVSTDFIRPADQSNKGPGEKYEGMFVEVRDIQVTRGSSSTFYATDSHGAEMTIYAKNSPTALTVGKTYEYVQGVLTFNSNYGLEILPRTAADVVENSLSVMASIPSGGIPRNNEVTLTSPAKSAVVHYTTDNTEPTSFSAVYSSPIVIDQDIVIKAVAILNGQSSAVYTFTYQILPDKENVRIHDIQGAGHTSVFNGYDVKDIEGIVTSVSTSSFYMQELPGEMDDDNRTSEAIQVYKPSHGVIVGNQVKVSGKVTEYGAVNELTTTQITASAIVKVIDKVDLPAPVKLGVNGRVIPTVIDSDSFAEFNPETDAIDFFESLEGMRVELEKPEIIGPYSSQPGLAVVVDNGENNPLRTPNGGVILTDNKKDMNESDLNPQRLFIGKKPSKAVKTGDKLDGNVVGVMTYSSGNFKVSPEGNLPAVIPGETKQATTSIEQAADKLTIATFNVENFSKKDSTRANKIGNIIVDNLNTPDIIGIMEVQDNDGDADTGTTASNESFQTLIDAIKTNNGPTYRYSEISPENNKDGGAPGANIRVGFLYQPNRVSLANGIGKGNATTAITVKADGSLSNNPGRIAPGDEAFASSRKPLAAEFEFNGERVVVIANHFNSKGGDLKPFGSIQPATRSSEVQRAKQAALVNGFVKELLNKDHEVNVAVLGDFNDFQFSNTLNIVEGNELDNLVNELPENQRYSYIYDGNSQTLDHILVSKNLTETAAIEVVHVNADFETADGRVSDHDPLLAQLSIGDPVEEGDFNLRVLHTNDTHAHLDNIPRRVTAIKEARNDNTLVLDAGDVFSGTLYFNLFNGLADLEFMNMIGYDAMTFGNHEFDKGPSVLKAFIEKAEFPFVSANIDYSKDASLSGLYNNSIGDPGEKAEIYPAIITEVNGERVGIFGLTTPDTVSLSSPGDDLKFADYKANAQATVQMLQNEGINKIIALTHLGYSEDLKLAEAVEGIDIVVGGHSHTILNAPVLVDAHADQTLVVQTGEYDVSLGQLDVTFDEAGVLKKWNGKLLSLDAKDANGQFVYADDVEAANKLKEYAPQLEQFKKTVIGKTNVFLDGERGTVRKQETNLGNLMTDGMLEKVKSIVQENDVKGYVAIQNGGGIRASFQTGDITLGNLLTVMPFANNLSALKMTGKEITAALENGVSGVETGEGRFPQVAGMRFYYDSTKPGEKIDATTNTVTQVGQRVVKVQIKNTDGTYSDIDPNGYYIVATNSFMANGGDFYRAMRTAKDDNRFYELNLVDYEIFHEHLDRVGNVNQVTEGRSTDLKGTPLPGGGNGSNPGNGGGNNGSNPGSGNSGGGSTTPTPPVTPTTPTNPTNPTTPTVPGSGEGTNPTTPVVDLKDVGNHWAAVAIEQAISRGIVKGYQDGNFRPNAPATRAEFIVMLGRAFELPASNKALTFKDAAGIPAWAQSFIAQAVDQGIISGYTDDTFRSSGKVSRVEMTVMLVRALGLPVESDPALSFADADKVPAWAVPYIAAAYDAGLVKGTGKNMFNPLAEATRAEVVTLLLSASELQKQ</sequence>
<dbReference type="GO" id="GO:0016787">
    <property type="term" value="F:hydrolase activity"/>
    <property type="evidence" value="ECO:0007669"/>
    <property type="project" value="UniProtKB-ARBA"/>
</dbReference>
<dbReference type="SUPFAM" id="SSF55816">
    <property type="entry name" value="5'-nucleotidase (syn. UDP-sugar hydrolase), C-terminal domain"/>
    <property type="match status" value="1"/>
</dbReference>
<dbReference type="RefSeq" id="WP_338708017.1">
    <property type="nucleotide sequence ID" value="NZ_CP145892.1"/>
</dbReference>
<protein>
    <submittedName>
        <fullName evidence="4">5'-nucleotidase C-terminal domain-containing protein</fullName>
    </submittedName>
</protein>
<dbReference type="InterPro" id="IPR029052">
    <property type="entry name" value="Metallo-depent_PP-like"/>
</dbReference>
<feature type="domain" description="SLH" evidence="3">
    <location>
        <begin position="1660"/>
        <end position="1718"/>
    </location>
</feature>
<feature type="domain" description="SLH" evidence="3">
    <location>
        <begin position="1601"/>
        <end position="1659"/>
    </location>
</feature>
<dbReference type="InterPro" id="IPR036691">
    <property type="entry name" value="Endo/exonu/phosph_ase_sf"/>
</dbReference>
<dbReference type="InterPro" id="IPR006146">
    <property type="entry name" value="5'-Nucleotdase_CS"/>
</dbReference>
<dbReference type="InterPro" id="IPR005135">
    <property type="entry name" value="Endo/exonuclease/phosphatase"/>
</dbReference>
<dbReference type="Pfam" id="PF13287">
    <property type="entry name" value="Fn3_assoc"/>
    <property type="match status" value="1"/>
</dbReference>
<dbReference type="Gene3D" id="3.60.10.10">
    <property type="entry name" value="Endonuclease/exonuclease/phosphatase"/>
    <property type="match status" value="1"/>
</dbReference>
<dbReference type="Pfam" id="PF00149">
    <property type="entry name" value="Metallophos"/>
    <property type="match status" value="1"/>
</dbReference>
<evidence type="ECO:0000256" key="1">
    <source>
        <dbReference type="ARBA" id="ARBA00022729"/>
    </source>
</evidence>
<dbReference type="PROSITE" id="PS51272">
    <property type="entry name" value="SLH"/>
    <property type="match status" value="3"/>
</dbReference>
<dbReference type="InterPro" id="IPR026876">
    <property type="entry name" value="Fn3_assoc_repeat"/>
</dbReference>
<feature type="compositionally biased region" description="Gly residues" evidence="2">
    <location>
        <begin position="1474"/>
        <end position="1490"/>
    </location>
</feature>